<reference evidence="2" key="2">
    <citation type="submission" date="2015-05" db="EMBL/GenBank/DDBJ databases">
        <title>Complete genome sequence of Corynebacterium testudinoris DSM 44614, recovered from necrotic lesions in the mouth of a tortoise.</title>
        <authorList>
            <person name="Ruckert C."/>
            <person name="Albersmeier A."/>
            <person name="Winkler A."/>
            <person name="Tauch A."/>
        </authorList>
    </citation>
    <scope>NUCLEOTIDE SEQUENCE [LARGE SCALE GENOMIC DNA]</scope>
    <source>
        <strain evidence="2">DSM 44614</strain>
    </source>
</reference>
<protein>
    <submittedName>
        <fullName evidence="1">Uncharacterized protein</fullName>
    </submittedName>
</protein>
<reference evidence="1 2" key="1">
    <citation type="journal article" date="2015" name="Genome Announc.">
        <title>Complete Genome Sequence of the Type Strain Corynebacterium testudinoris DSM 44614, Recovered from Necrotic Lesions in the Mouth of a Tortoise.</title>
        <authorList>
            <person name="Ruckert C."/>
            <person name="Kriete M."/>
            <person name="Jaenicke S."/>
            <person name="Winkler A."/>
            <person name="Tauch A."/>
        </authorList>
    </citation>
    <scope>NUCLEOTIDE SEQUENCE [LARGE SCALE GENOMIC DNA]</scope>
    <source>
        <strain evidence="1 2">DSM 44614</strain>
    </source>
</reference>
<sequence length="138" mass="14912">MNLSPDITPEGAGSIVNNSIRFDRSLAGSVEEIFEAVYAIMVSPDGTVDFHYGDDGNATGEVLTKDVPHTLVHTWSGPGLPVSTVTWKCGEGSIRLLHEGVVGDEAVEYAVCWHLTLDRLSGDTSDVDKLYQYYGHVA</sequence>
<name>A0A0G3H5J7_9CORY</name>
<dbReference type="Gene3D" id="3.30.530.20">
    <property type="match status" value="1"/>
</dbReference>
<keyword evidence="2" id="KW-1185">Reference proteome</keyword>
<evidence type="ECO:0000313" key="2">
    <source>
        <dbReference type="Proteomes" id="UP000035540"/>
    </source>
</evidence>
<gene>
    <name evidence="1" type="ORF">CTEST_05995</name>
</gene>
<accession>A0A0G3H5J7</accession>
<dbReference type="AlphaFoldDB" id="A0A0G3H5J7"/>
<dbReference type="RefSeq" id="WP_047252968.1">
    <property type="nucleotide sequence ID" value="NZ_CP011545.1"/>
</dbReference>
<evidence type="ECO:0000313" key="1">
    <source>
        <dbReference type="EMBL" id="AKK08641.1"/>
    </source>
</evidence>
<dbReference type="OrthoDB" id="9803476at2"/>
<dbReference type="SUPFAM" id="SSF55961">
    <property type="entry name" value="Bet v1-like"/>
    <property type="match status" value="1"/>
</dbReference>
<organism evidence="1 2">
    <name type="scientific">Corynebacterium testudinoris</name>
    <dbReference type="NCBI Taxonomy" id="136857"/>
    <lineage>
        <taxon>Bacteria</taxon>
        <taxon>Bacillati</taxon>
        <taxon>Actinomycetota</taxon>
        <taxon>Actinomycetes</taxon>
        <taxon>Mycobacteriales</taxon>
        <taxon>Corynebacteriaceae</taxon>
        <taxon>Corynebacterium</taxon>
    </lineage>
</organism>
<dbReference type="PATRIC" id="fig|136857.5.peg.1190"/>
<dbReference type="EMBL" id="CP011545">
    <property type="protein sequence ID" value="AKK08641.1"/>
    <property type="molecule type" value="Genomic_DNA"/>
</dbReference>
<dbReference type="Proteomes" id="UP000035540">
    <property type="component" value="Chromosome"/>
</dbReference>
<dbReference type="KEGG" id="cted:CTEST_05995"/>
<proteinExistence type="predicted"/>
<dbReference type="STRING" id="136857.CTEST_05995"/>
<dbReference type="InterPro" id="IPR023393">
    <property type="entry name" value="START-like_dom_sf"/>
</dbReference>